<dbReference type="InterPro" id="IPR036291">
    <property type="entry name" value="NAD(P)-bd_dom_sf"/>
</dbReference>
<comment type="caution">
    <text evidence="1">The sequence shown here is derived from an EMBL/GenBank/DDBJ whole genome shotgun (WGS) entry which is preliminary data.</text>
</comment>
<sequence length="265" mass="28805">MPSYVVAGASRGIGLQFVVDLIARGDTVIALARNPEKSQGLQKIKGHKGLTILQADITDPASLKAAAEETAKVTGGSVDVLINNGVYMEKTYMFYTLIDFPSTEELITDFTKAFQTNVLGPILTTNTFLPLLRKGTLKRVITLGTGAGDANFILKSGYPKFPSYCVSKSALEMVNAKYTVALKDEGFTFLDISPGVVDTAEAAPSKEELRELNETVTAFKRAYPDWTGNPMTPAESVKLMLGIIDKLTVEDSGKFVSHKNNREWL</sequence>
<proteinExistence type="predicted"/>
<dbReference type="PRINTS" id="PR00081">
    <property type="entry name" value="GDHRDH"/>
</dbReference>
<dbReference type="PANTHER" id="PTHR45458:SF3">
    <property type="entry name" value="CHAIN DEHYDROGENASE (ATSC), PUTATIVE-RELATED"/>
    <property type="match status" value="1"/>
</dbReference>
<gene>
    <name evidence="1" type="ORF">VKT23_010839</name>
</gene>
<evidence type="ECO:0000313" key="2">
    <source>
        <dbReference type="Proteomes" id="UP001498398"/>
    </source>
</evidence>
<dbReference type="Gene3D" id="3.40.50.720">
    <property type="entry name" value="NAD(P)-binding Rossmann-like Domain"/>
    <property type="match status" value="1"/>
</dbReference>
<dbReference type="EMBL" id="JBANRG010000022">
    <property type="protein sequence ID" value="KAK7455806.1"/>
    <property type="molecule type" value="Genomic_DNA"/>
</dbReference>
<dbReference type="InterPro" id="IPR002347">
    <property type="entry name" value="SDR_fam"/>
</dbReference>
<name>A0ABR1JDQ5_9AGAR</name>
<dbReference type="CDD" id="cd05325">
    <property type="entry name" value="carb_red_sniffer_like_SDR_c"/>
    <property type="match status" value="1"/>
</dbReference>
<evidence type="ECO:0008006" key="3">
    <source>
        <dbReference type="Google" id="ProtNLM"/>
    </source>
</evidence>
<keyword evidence="2" id="KW-1185">Reference proteome</keyword>
<accession>A0ABR1JDQ5</accession>
<dbReference type="PANTHER" id="PTHR45458">
    <property type="entry name" value="SHORT-CHAIN DEHYDROGENASE/REDUCTASE SDR"/>
    <property type="match status" value="1"/>
</dbReference>
<dbReference type="Pfam" id="PF00106">
    <property type="entry name" value="adh_short"/>
    <property type="match status" value="1"/>
</dbReference>
<dbReference type="InterPro" id="IPR052184">
    <property type="entry name" value="SDR_enzymes"/>
</dbReference>
<evidence type="ECO:0000313" key="1">
    <source>
        <dbReference type="EMBL" id="KAK7455806.1"/>
    </source>
</evidence>
<reference evidence="1 2" key="1">
    <citation type="submission" date="2024-01" db="EMBL/GenBank/DDBJ databases">
        <title>A draft genome for the cacao thread blight pathogen Marasmiellus scandens.</title>
        <authorList>
            <person name="Baruah I.K."/>
            <person name="Leung J."/>
            <person name="Bukari Y."/>
            <person name="Amoako-Attah I."/>
            <person name="Meinhardt L.W."/>
            <person name="Bailey B.A."/>
            <person name="Cohen S.P."/>
        </authorList>
    </citation>
    <scope>NUCLEOTIDE SEQUENCE [LARGE SCALE GENOMIC DNA]</scope>
    <source>
        <strain evidence="1 2">GH-19</strain>
    </source>
</reference>
<protein>
    <recommendedName>
        <fullName evidence="3">NAD(P)-binding protein</fullName>
    </recommendedName>
</protein>
<organism evidence="1 2">
    <name type="scientific">Marasmiellus scandens</name>
    <dbReference type="NCBI Taxonomy" id="2682957"/>
    <lineage>
        <taxon>Eukaryota</taxon>
        <taxon>Fungi</taxon>
        <taxon>Dikarya</taxon>
        <taxon>Basidiomycota</taxon>
        <taxon>Agaricomycotina</taxon>
        <taxon>Agaricomycetes</taxon>
        <taxon>Agaricomycetidae</taxon>
        <taxon>Agaricales</taxon>
        <taxon>Marasmiineae</taxon>
        <taxon>Omphalotaceae</taxon>
        <taxon>Marasmiellus</taxon>
    </lineage>
</organism>
<dbReference type="SUPFAM" id="SSF51735">
    <property type="entry name" value="NAD(P)-binding Rossmann-fold domains"/>
    <property type="match status" value="1"/>
</dbReference>
<dbReference type="Proteomes" id="UP001498398">
    <property type="component" value="Unassembled WGS sequence"/>
</dbReference>